<proteinExistence type="predicted"/>
<keyword evidence="2" id="KW-1185">Reference proteome</keyword>
<comment type="caution">
    <text evidence="1">The sequence shown here is derived from an EMBL/GenBank/DDBJ whole genome shotgun (WGS) entry which is preliminary data.</text>
</comment>
<protein>
    <submittedName>
        <fullName evidence="1">Uncharacterized protein</fullName>
    </submittedName>
</protein>
<dbReference type="Proteomes" id="UP000568273">
    <property type="component" value="Unassembled WGS sequence"/>
</dbReference>
<accession>A0A848RG91</accession>
<dbReference type="AlphaFoldDB" id="A0A848RG91"/>
<evidence type="ECO:0000313" key="2">
    <source>
        <dbReference type="Proteomes" id="UP000568273"/>
    </source>
</evidence>
<gene>
    <name evidence="1" type="ORF">HKO22_03095</name>
</gene>
<sequence length="75" mass="8759">MSNETFNIYFDSGKVINSEQVDLCVKAIFNTLKKELPRELQTDGMVYFLLEEAKDKLKVKNSNYIKCLSLGENWY</sequence>
<dbReference type="EMBL" id="JABDSR010000003">
    <property type="protein sequence ID" value="NMW84731.1"/>
    <property type="molecule type" value="Genomic_DNA"/>
</dbReference>
<dbReference type="RefSeq" id="WP_169968473.1">
    <property type="nucleotide sequence ID" value="NZ_JABDSR010000003.1"/>
</dbReference>
<evidence type="ECO:0000313" key="1">
    <source>
        <dbReference type="EMBL" id="NMW84731.1"/>
    </source>
</evidence>
<name>A0A848RG91_9FIRM</name>
<organism evidence="1 2">
    <name type="scientific">Peptoniphilus faecalis</name>
    <dbReference type="NCBI Taxonomy" id="2731255"/>
    <lineage>
        <taxon>Bacteria</taxon>
        <taxon>Bacillati</taxon>
        <taxon>Bacillota</taxon>
        <taxon>Tissierellia</taxon>
        <taxon>Tissierellales</taxon>
        <taxon>Peptoniphilaceae</taxon>
        <taxon>Peptoniphilus</taxon>
    </lineage>
</organism>
<reference evidence="1" key="1">
    <citation type="submission" date="2020-04" db="EMBL/GenBank/DDBJ databases">
        <title>Peptoniphilus sp. nov. isolated from swine feces.</title>
        <authorList>
            <person name="Ryu S.W."/>
        </authorList>
    </citation>
    <scope>NUCLEOTIDE SEQUENCE [LARGE SCALE GENOMIC DNA]</scope>
    <source>
        <strain evidence="1">AGMB00490</strain>
    </source>
</reference>